<protein>
    <recommendedName>
        <fullName evidence="12">Phosphomannomutase/phosphoglucomutase</fullName>
    </recommendedName>
</protein>
<dbReference type="GO" id="GO:0016868">
    <property type="term" value="F:intramolecular phosphotransferase activity"/>
    <property type="evidence" value="ECO:0007669"/>
    <property type="project" value="InterPro"/>
</dbReference>
<feature type="domain" description="Alpha-D-phosphohexomutase C-terminal" evidence="7">
    <location>
        <begin position="335"/>
        <end position="409"/>
    </location>
</feature>
<keyword evidence="5" id="KW-0460">Magnesium</keyword>
<evidence type="ECO:0000259" key="7">
    <source>
        <dbReference type="Pfam" id="PF00408"/>
    </source>
</evidence>
<dbReference type="InterPro" id="IPR005846">
    <property type="entry name" value="A-D-PHexomutase_a/b/a-III"/>
</dbReference>
<comment type="cofactor">
    <cofactor evidence="1">
        <name>Mg(2+)</name>
        <dbReference type="ChEBI" id="CHEBI:18420"/>
    </cofactor>
</comment>
<proteinExistence type="inferred from homology"/>
<dbReference type="InterPro" id="IPR016055">
    <property type="entry name" value="A-D-PHexomutase_a/b/a-I/II/III"/>
</dbReference>
<dbReference type="PANTHER" id="PTHR43771:SF1">
    <property type="entry name" value="PHOSPHOMANNOMUTASE"/>
    <property type="match status" value="1"/>
</dbReference>
<evidence type="ECO:0000313" key="11">
    <source>
        <dbReference type="Proteomes" id="UP000176544"/>
    </source>
</evidence>
<evidence type="ECO:0008006" key="12">
    <source>
        <dbReference type="Google" id="ProtNLM"/>
    </source>
</evidence>
<dbReference type="InterPro" id="IPR005844">
    <property type="entry name" value="A-D-PHexomutase_a/b/a-I"/>
</dbReference>
<dbReference type="GO" id="GO:0046872">
    <property type="term" value="F:metal ion binding"/>
    <property type="evidence" value="ECO:0007669"/>
    <property type="project" value="UniProtKB-KW"/>
</dbReference>
<dbReference type="SUPFAM" id="SSF53738">
    <property type="entry name" value="Phosphoglucomutase, first 3 domains"/>
    <property type="match status" value="2"/>
</dbReference>
<dbReference type="InterPro" id="IPR005843">
    <property type="entry name" value="A-D-PHexomutase_C"/>
</dbReference>
<dbReference type="PANTHER" id="PTHR43771">
    <property type="entry name" value="PHOSPHOMANNOMUTASE"/>
    <property type="match status" value="1"/>
</dbReference>
<dbReference type="STRING" id="1797692.A3I33_01430"/>
<evidence type="ECO:0000259" key="9">
    <source>
        <dbReference type="Pfam" id="PF02880"/>
    </source>
</evidence>
<accession>A0A1G1Z923</accession>
<keyword evidence="3" id="KW-0597">Phosphoprotein</keyword>
<comment type="similarity">
    <text evidence="2">Belongs to the phosphohexose mutase family.</text>
</comment>
<sequence length="412" mass="45672">MFSEKIFKAYDIRGEYGRDFDTHFAKKLGGVLVKHLNAKKLVVSRDMRPTSEALVQEVTAGAVSAGCDVIDLGTTSTPLFYFGVINESADGGIMVTASHLGDEFNGFKITKKNAVGIGGEELLKDTKNLLEKDIKEASNKGKISSKNILEAYVELSIKLSEFKPGEISTAIKLTGDEMVLAEFRAVAKALKINVVESGEEIGFEFDTDGDRLMVFDSSGKKIRGDLIGGLLAGYYFEGKKVVYDLRYSRGVIEFMKSKNIEAIPSRIGHKLIKDLMRERNAEFCGEQSGHIFFKEAGSVEAPALAVLKILRILKETGKGIDELADSVSTWSTIEEINFDFESREEIAKLLEKAKERYSDGSINEADGVRIEYPNWGFLLRPSNTEAKLRLIVDAREPGLLDEKKEELLELLK</sequence>
<dbReference type="EMBL" id="MHJA01000012">
    <property type="protein sequence ID" value="OGY61128.1"/>
    <property type="molecule type" value="Genomic_DNA"/>
</dbReference>
<feature type="domain" description="Alpha-D-phosphohexomutase alpha/beta/alpha" evidence="9">
    <location>
        <begin position="224"/>
        <end position="326"/>
    </location>
</feature>
<comment type="caution">
    <text evidence="10">The sequence shown here is derived from an EMBL/GenBank/DDBJ whole genome shotgun (WGS) entry which is preliminary data.</text>
</comment>
<organism evidence="10 11">
    <name type="scientific">Candidatus Colwellbacteria bacterium RIFCSPLOWO2_02_FULL_45_11</name>
    <dbReference type="NCBI Taxonomy" id="1797692"/>
    <lineage>
        <taxon>Bacteria</taxon>
        <taxon>Candidatus Colwelliibacteriota</taxon>
    </lineage>
</organism>
<dbReference type="Pfam" id="PF02880">
    <property type="entry name" value="PGM_PMM_III"/>
    <property type="match status" value="1"/>
</dbReference>
<dbReference type="Pfam" id="PF02878">
    <property type="entry name" value="PGM_PMM_I"/>
    <property type="match status" value="1"/>
</dbReference>
<dbReference type="Gene3D" id="3.30.310.50">
    <property type="entry name" value="Alpha-D-phosphohexomutase, C-terminal domain"/>
    <property type="match status" value="1"/>
</dbReference>
<evidence type="ECO:0000256" key="4">
    <source>
        <dbReference type="ARBA" id="ARBA00022723"/>
    </source>
</evidence>
<dbReference type="Proteomes" id="UP000176544">
    <property type="component" value="Unassembled WGS sequence"/>
</dbReference>
<gene>
    <name evidence="10" type="ORF">A3I33_01430</name>
</gene>
<evidence type="ECO:0000256" key="6">
    <source>
        <dbReference type="ARBA" id="ARBA00023235"/>
    </source>
</evidence>
<dbReference type="Gene3D" id="3.40.120.10">
    <property type="entry name" value="Alpha-D-Glucose-1,6-Bisphosphate, subunit A, domain 3"/>
    <property type="match status" value="3"/>
</dbReference>
<evidence type="ECO:0000259" key="8">
    <source>
        <dbReference type="Pfam" id="PF02878"/>
    </source>
</evidence>
<keyword evidence="6" id="KW-0413">Isomerase</keyword>
<dbReference type="GO" id="GO:0005975">
    <property type="term" value="P:carbohydrate metabolic process"/>
    <property type="evidence" value="ECO:0007669"/>
    <property type="project" value="InterPro"/>
</dbReference>
<dbReference type="Pfam" id="PF00408">
    <property type="entry name" value="PGM_PMM_IV"/>
    <property type="match status" value="1"/>
</dbReference>
<evidence type="ECO:0000256" key="2">
    <source>
        <dbReference type="ARBA" id="ARBA00010231"/>
    </source>
</evidence>
<keyword evidence="4" id="KW-0479">Metal-binding</keyword>
<dbReference type="SUPFAM" id="SSF55957">
    <property type="entry name" value="Phosphoglucomutase, C-terminal domain"/>
    <property type="match status" value="1"/>
</dbReference>
<feature type="domain" description="Alpha-D-phosphohexomutase alpha/beta/alpha" evidence="8">
    <location>
        <begin position="5"/>
        <end position="121"/>
    </location>
</feature>
<name>A0A1G1Z923_9BACT</name>
<evidence type="ECO:0000313" key="10">
    <source>
        <dbReference type="EMBL" id="OGY61128.1"/>
    </source>
</evidence>
<dbReference type="InterPro" id="IPR036900">
    <property type="entry name" value="A-D-PHexomutase_C_sf"/>
</dbReference>
<dbReference type="AlphaFoldDB" id="A0A1G1Z923"/>
<evidence type="ECO:0000256" key="1">
    <source>
        <dbReference type="ARBA" id="ARBA00001946"/>
    </source>
</evidence>
<evidence type="ECO:0000256" key="3">
    <source>
        <dbReference type="ARBA" id="ARBA00022553"/>
    </source>
</evidence>
<reference evidence="10 11" key="1">
    <citation type="journal article" date="2016" name="Nat. Commun.">
        <title>Thousands of microbial genomes shed light on interconnected biogeochemical processes in an aquifer system.</title>
        <authorList>
            <person name="Anantharaman K."/>
            <person name="Brown C.T."/>
            <person name="Hug L.A."/>
            <person name="Sharon I."/>
            <person name="Castelle C.J."/>
            <person name="Probst A.J."/>
            <person name="Thomas B.C."/>
            <person name="Singh A."/>
            <person name="Wilkins M.J."/>
            <person name="Karaoz U."/>
            <person name="Brodie E.L."/>
            <person name="Williams K.H."/>
            <person name="Hubbard S.S."/>
            <person name="Banfield J.F."/>
        </authorList>
    </citation>
    <scope>NUCLEOTIDE SEQUENCE [LARGE SCALE GENOMIC DNA]</scope>
</reference>
<evidence type="ECO:0000256" key="5">
    <source>
        <dbReference type="ARBA" id="ARBA00022842"/>
    </source>
</evidence>